<evidence type="ECO:0000313" key="7">
    <source>
        <dbReference type="Proteomes" id="UP000468901"/>
    </source>
</evidence>
<keyword evidence="5" id="KW-0472">Membrane</keyword>
<dbReference type="Pfam" id="PF01731">
    <property type="entry name" value="Arylesterase"/>
    <property type="match status" value="1"/>
</dbReference>
<dbReference type="GO" id="GO:0004064">
    <property type="term" value="F:arylesterase activity"/>
    <property type="evidence" value="ECO:0007669"/>
    <property type="project" value="InterPro"/>
</dbReference>
<name>A0A6N6VKF8_9HYPH</name>
<keyword evidence="3" id="KW-1015">Disulfide bond</keyword>
<accession>A0A6N6VKF8</accession>
<organism evidence="6 7">
    <name type="scientific">Parvibaculum sedimenti</name>
    <dbReference type="NCBI Taxonomy" id="2608632"/>
    <lineage>
        <taxon>Bacteria</taxon>
        <taxon>Pseudomonadati</taxon>
        <taxon>Pseudomonadota</taxon>
        <taxon>Alphaproteobacteria</taxon>
        <taxon>Hyphomicrobiales</taxon>
        <taxon>Parvibaculaceae</taxon>
        <taxon>Parvibaculum</taxon>
    </lineage>
</organism>
<dbReference type="InterPro" id="IPR051288">
    <property type="entry name" value="Serum_paraoxonase/arylesterase"/>
</dbReference>
<dbReference type="Gene3D" id="2.120.10.30">
    <property type="entry name" value="TolB, C-terminal domain"/>
    <property type="match status" value="1"/>
</dbReference>
<comment type="caution">
    <text evidence="6">The sequence shown here is derived from an EMBL/GenBank/DDBJ whole genome shotgun (WGS) entry which is preliminary data.</text>
</comment>
<protein>
    <recommendedName>
        <fullName evidence="8">SMP-30/Gluconolactonase/LRE-like region domain-containing protein</fullName>
    </recommendedName>
</protein>
<comment type="similarity">
    <text evidence="1">Belongs to the paraoxonase family.</text>
</comment>
<keyword evidence="5" id="KW-0812">Transmembrane</keyword>
<dbReference type="Proteomes" id="UP000468901">
    <property type="component" value="Unassembled WGS sequence"/>
</dbReference>
<keyword evidence="2" id="KW-0378">Hydrolase</keyword>
<keyword evidence="5" id="KW-1133">Transmembrane helix</keyword>
<dbReference type="PRINTS" id="PR01785">
    <property type="entry name" value="PARAOXONASE"/>
</dbReference>
<dbReference type="InterPro" id="IPR011042">
    <property type="entry name" value="6-blade_b-propeller_TolB-like"/>
</dbReference>
<reference evidence="6 7" key="1">
    <citation type="submission" date="2019-09" db="EMBL/GenBank/DDBJ databases">
        <title>Parvibaculum sedimenti sp. nov., isolated from sediment.</title>
        <authorList>
            <person name="Wang Y."/>
        </authorList>
    </citation>
    <scope>NUCLEOTIDE SEQUENCE [LARGE SCALE GENOMIC DNA]</scope>
    <source>
        <strain evidence="6 7">HXT-9</strain>
    </source>
</reference>
<dbReference type="RefSeq" id="WP_152215627.1">
    <property type="nucleotide sequence ID" value="NZ_WESC01000005.1"/>
</dbReference>
<gene>
    <name evidence="6" type="ORF">F2P47_06995</name>
</gene>
<evidence type="ECO:0000256" key="2">
    <source>
        <dbReference type="ARBA" id="ARBA00022801"/>
    </source>
</evidence>
<evidence type="ECO:0008006" key="8">
    <source>
        <dbReference type="Google" id="ProtNLM"/>
    </source>
</evidence>
<feature type="transmembrane region" description="Helical" evidence="5">
    <location>
        <begin position="7"/>
        <end position="27"/>
    </location>
</feature>
<dbReference type="PANTHER" id="PTHR11799:SF12">
    <property type="entry name" value="PARAOXONASE-RELATED"/>
    <property type="match status" value="1"/>
</dbReference>
<sequence length="362" mass="38499">MPRSLKNIIIGIVIVVTAISILGWRFLSAAGWFTGIRAEVPAECHDLASVPGPEDIAIDQERGLAFVSALDWRAVMRGEKGVRGGIYVIDLKAPEDKWALAPVTPNEPADFKPHGLSLYIGADGKRRLFVVNHAARGNALEIFDVADGGALTHVKSVTSPLLVSPNDVVAVGPDSFYATNDHGSTGLSSKLSDLLLLRNADIVYYDGNSMRIAADMLLFPNGINISADGKTLYVAETLGAALHVYARDPATGKLTPTDYARLGTGLDNIDVEPDGSLLIAAHPNMIAFLRHASDPKKLSPSQVVRIEPGKDGGGKAGTIYLNLGKQLSGSSVAAGYGDLMLIGNVFEPKILVCKQSKEFKSF</sequence>
<keyword evidence="7" id="KW-1185">Reference proteome</keyword>
<dbReference type="EMBL" id="WESC01000005">
    <property type="protein sequence ID" value="KAB7740785.1"/>
    <property type="molecule type" value="Genomic_DNA"/>
</dbReference>
<evidence type="ECO:0000256" key="1">
    <source>
        <dbReference type="ARBA" id="ARBA00008595"/>
    </source>
</evidence>
<dbReference type="SUPFAM" id="SSF63829">
    <property type="entry name" value="Calcium-dependent phosphotriesterase"/>
    <property type="match status" value="1"/>
</dbReference>
<dbReference type="PANTHER" id="PTHR11799">
    <property type="entry name" value="PARAOXONASE"/>
    <property type="match status" value="1"/>
</dbReference>
<evidence type="ECO:0000256" key="5">
    <source>
        <dbReference type="SAM" id="Phobius"/>
    </source>
</evidence>
<dbReference type="InterPro" id="IPR002640">
    <property type="entry name" value="Arylesterase"/>
</dbReference>
<evidence type="ECO:0000256" key="3">
    <source>
        <dbReference type="ARBA" id="ARBA00023157"/>
    </source>
</evidence>
<dbReference type="AlphaFoldDB" id="A0A6N6VKF8"/>
<proteinExistence type="inferred from homology"/>
<keyword evidence="4" id="KW-0325">Glycoprotein</keyword>
<evidence type="ECO:0000256" key="4">
    <source>
        <dbReference type="ARBA" id="ARBA00023180"/>
    </source>
</evidence>
<evidence type="ECO:0000313" key="6">
    <source>
        <dbReference type="EMBL" id="KAB7740785.1"/>
    </source>
</evidence>